<evidence type="ECO:0000313" key="8">
    <source>
        <dbReference type="Proteomes" id="UP000050417"/>
    </source>
</evidence>
<sequence>MSNLFTLPVLLGILYSGIRLATPYLYAAIGETFAQRSGVLNLGVEGIMLMGAYTGFLVAQKSGNLWLGLLAAAATGLLMGLMMAVVSVTLQAEQGISGIGLQLFGLGLSTLLYKKTLGGVESITGFQPIKIPLLGDLPYVGDVLFRHNLLVYGAFLLVPVAAFILNKTTFGLKVRAVGQNPQAADTLGVNVTRIRYTTVMIGGTLAGIAGASLSIALINLFQENMTNGMGFIAVALVYFGSWRPLGVLGGALLFSFVNALQLWVQVLGIPLPSDIAVMMPYLLTIFALAVSVNRTSKPAALTKPFQRGES</sequence>
<dbReference type="InterPro" id="IPR001851">
    <property type="entry name" value="ABC_transp_permease"/>
</dbReference>
<evidence type="ECO:0000256" key="2">
    <source>
        <dbReference type="ARBA" id="ARBA00022475"/>
    </source>
</evidence>
<dbReference type="PANTHER" id="PTHR43370">
    <property type="entry name" value="SUGAR ABC TRANSPORTER INTEGRAL MEMBRANE PROTEIN-RELATED"/>
    <property type="match status" value="1"/>
</dbReference>
<evidence type="ECO:0000313" key="7">
    <source>
        <dbReference type="EMBL" id="KPL80549.1"/>
    </source>
</evidence>
<keyword evidence="2" id="KW-1003">Cell membrane</keyword>
<dbReference type="Pfam" id="PF02653">
    <property type="entry name" value="BPD_transp_2"/>
    <property type="match status" value="1"/>
</dbReference>
<feature type="transmembrane region" description="Helical" evidence="6">
    <location>
        <begin position="37"/>
        <end position="58"/>
    </location>
</feature>
<keyword evidence="4 6" id="KW-1133">Transmembrane helix</keyword>
<dbReference type="OrthoDB" id="9792579at2"/>
<dbReference type="AlphaFoldDB" id="A0A0P6XXD7"/>
<feature type="transmembrane region" description="Helical" evidence="6">
    <location>
        <begin position="230"/>
        <end position="255"/>
    </location>
</feature>
<dbReference type="GO" id="GO:0005886">
    <property type="term" value="C:plasma membrane"/>
    <property type="evidence" value="ECO:0007669"/>
    <property type="project" value="UniProtKB-SubCell"/>
</dbReference>
<keyword evidence="3 6" id="KW-0812">Transmembrane</keyword>
<dbReference type="GO" id="GO:0022857">
    <property type="term" value="F:transmembrane transporter activity"/>
    <property type="evidence" value="ECO:0007669"/>
    <property type="project" value="InterPro"/>
</dbReference>
<dbReference type="PATRIC" id="fig|1134406.4.peg.1059"/>
<comment type="caution">
    <text evidence="7">The sequence shown here is derived from an EMBL/GenBank/DDBJ whole genome shotgun (WGS) entry which is preliminary data.</text>
</comment>
<dbReference type="PANTHER" id="PTHR43370:SF2">
    <property type="entry name" value="ABC TRANSPORTER PERMEASE PROTEIN"/>
    <property type="match status" value="1"/>
</dbReference>
<feature type="transmembrane region" description="Helical" evidence="6">
    <location>
        <begin position="65"/>
        <end position="90"/>
    </location>
</feature>
<reference evidence="7 8" key="1">
    <citation type="submission" date="2015-07" db="EMBL/GenBank/DDBJ databases">
        <title>Genome sequence of Ornatilinea apprima DSM 23815.</title>
        <authorList>
            <person name="Hemp J."/>
            <person name="Ward L.M."/>
            <person name="Pace L.A."/>
            <person name="Fischer W.W."/>
        </authorList>
    </citation>
    <scope>NUCLEOTIDE SEQUENCE [LARGE SCALE GENOMIC DNA]</scope>
    <source>
        <strain evidence="7 8">P3M-1</strain>
    </source>
</reference>
<dbReference type="EMBL" id="LGCL01000004">
    <property type="protein sequence ID" value="KPL80549.1"/>
    <property type="molecule type" value="Genomic_DNA"/>
</dbReference>
<dbReference type="Proteomes" id="UP000050417">
    <property type="component" value="Unassembled WGS sequence"/>
</dbReference>
<evidence type="ECO:0000256" key="6">
    <source>
        <dbReference type="SAM" id="Phobius"/>
    </source>
</evidence>
<evidence type="ECO:0000256" key="5">
    <source>
        <dbReference type="ARBA" id="ARBA00023136"/>
    </source>
</evidence>
<comment type="subcellular location">
    <subcellularLocation>
        <location evidence="1">Cell membrane</location>
        <topology evidence="1">Multi-pass membrane protein</topology>
    </subcellularLocation>
</comment>
<keyword evidence="8" id="KW-1185">Reference proteome</keyword>
<evidence type="ECO:0000256" key="1">
    <source>
        <dbReference type="ARBA" id="ARBA00004651"/>
    </source>
</evidence>
<proteinExistence type="predicted"/>
<protein>
    <submittedName>
        <fullName evidence="7">ABC transporter permease</fullName>
    </submittedName>
</protein>
<dbReference type="CDD" id="cd06580">
    <property type="entry name" value="TM_PBP1_transp_TpRbsC_like"/>
    <property type="match status" value="1"/>
</dbReference>
<feature type="transmembrane region" description="Helical" evidence="6">
    <location>
        <begin position="149"/>
        <end position="165"/>
    </location>
</feature>
<name>A0A0P6XXD7_9CHLR</name>
<organism evidence="7 8">
    <name type="scientific">Ornatilinea apprima</name>
    <dbReference type="NCBI Taxonomy" id="1134406"/>
    <lineage>
        <taxon>Bacteria</taxon>
        <taxon>Bacillati</taxon>
        <taxon>Chloroflexota</taxon>
        <taxon>Anaerolineae</taxon>
        <taxon>Anaerolineales</taxon>
        <taxon>Anaerolineaceae</taxon>
        <taxon>Ornatilinea</taxon>
    </lineage>
</organism>
<dbReference type="STRING" id="1134406.ADN00_01515"/>
<feature type="transmembrane region" description="Helical" evidence="6">
    <location>
        <begin position="275"/>
        <end position="293"/>
    </location>
</feature>
<feature type="transmembrane region" description="Helical" evidence="6">
    <location>
        <begin position="196"/>
        <end position="218"/>
    </location>
</feature>
<evidence type="ECO:0000256" key="4">
    <source>
        <dbReference type="ARBA" id="ARBA00022989"/>
    </source>
</evidence>
<gene>
    <name evidence="7" type="ORF">ADN00_01515</name>
</gene>
<accession>A0A0P6XXD7</accession>
<evidence type="ECO:0000256" key="3">
    <source>
        <dbReference type="ARBA" id="ARBA00022692"/>
    </source>
</evidence>
<keyword evidence="5 6" id="KW-0472">Membrane</keyword>
<dbReference type="RefSeq" id="WP_075061195.1">
    <property type="nucleotide sequence ID" value="NZ_LGCL01000004.1"/>
</dbReference>